<keyword evidence="2" id="KW-0472">Membrane</keyword>
<organism evidence="3 4">
    <name type="scientific">Pseudorhodoferax aquiterrae</name>
    <dbReference type="NCBI Taxonomy" id="747304"/>
    <lineage>
        <taxon>Bacteria</taxon>
        <taxon>Pseudomonadati</taxon>
        <taxon>Pseudomonadota</taxon>
        <taxon>Betaproteobacteria</taxon>
        <taxon>Burkholderiales</taxon>
        <taxon>Comamonadaceae</taxon>
    </lineage>
</organism>
<accession>A0ABQ3G4Y6</accession>
<protein>
    <submittedName>
        <fullName evidence="3">Uncharacterized protein</fullName>
    </submittedName>
</protein>
<feature type="region of interest" description="Disordered" evidence="1">
    <location>
        <begin position="103"/>
        <end position="130"/>
    </location>
</feature>
<evidence type="ECO:0000313" key="3">
    <source>
        <dbReference type="EMBL" id="GHC90342.1"/>
    </source>
</evidence>
<evidence type="ECO:0000256" key="1">
    <source>
        <dbReference type="SAM" id="MobiDB-lite"/>
    </source>
</evidence>
<feature type="transmembrane region" description="Helical" evidence="2">
    <location>
        <begin position="61"/>
        <end position="80"/>
    </location>
</feature>
<comment type="caution">
    <text evidence="3">The sequence shown here is derived from an EMBL/GenBank/DDBJ whole genome shotgun (WGS) entry which is preliminary data.</text>
</comment>
<evidence type="ECO:0000313" key="4">
    <source>
        <dbReference type="Proteomes" id="UP000626210"/>
    </source>
</evidence>
<evidence type="ECO:0000256" key="2">
    <source>
        <dbReference type="SAM" id="Phobius"/>
    </source>
</evidence>
<name>A0ABQ3G4Y6_9BURK</name>
<sequence>MGNARRNGRRRIERLYELSLWWAVTVDCSKGRRKTHTMARGTVTTSVALVRATIIMVRARLAIMMMALGGYMADVVVIGSQRTNRGMRIRVRAAKRHGCRSVRLKGHREHHEPQQDCAKADHRSIVEERR</sequence>
<keyword evidence="4" id="KW-1185">Reference proteome</keyword>
<keyword evidence="2" id="KW-1133">Transmembrane helix</keyword>
<keyword evidence="2" id="KW-0812">Transmembrane</keyword>
<proteinExistence type="predicted"/>
<dbReference type="Proteomes" id="UP000626210">
    <property type="component" value="Unassembled WGS sequence"/>
</dbReference>
<dbReference type="EMBL" id="BMYK01000013">
    <property type="protein sequence ID" value="GHC90342.1"/>
    <property type="molecule type" value="Genomic_DNA"/>
</dbReference>
<gene>
    <name evidence="3" type="ORF">GCM10007320_38550</name>
</gene>
<reference evidence="4" key="1">
    <citation type="journal article" date="2019" name="Int. J. Syst. Evol. Microbiol.">
        <title>The Global Catalogue of Microorganisms (GCM) 10K type strain sequencing project: providing services to taxonomists for standard genome sequencing and annotation.</title>
        <authorList>
            <consortium name="The Broad Institute Genomics Platform"/>
            <consortium name="The Broad Institute Genome Sequencing Center for Infectious Disease"/>
            <person name="Wu L."/>
            <person name="Ma J."/>
        </authorList>
    </citation>
    <scope>NUCLEOTIDE SEQUENCE [LARGE SCALE GENOMIC DNA]</scope>
    <source>
        <strain evidence="4">KCTC 23314</strain>
    </source>
</reference>
<feature type="transmembrane region" description="Helical" evidence="2">
    <location>
        <begin position="38"/>
        <end position="55"/>
    </location>
</feature>
<feature type="compositionally biased region" description="Basic and acidic residues" evidence="1">
    <location>
        <begin position="109"/>
        <end position="130"/>
    </location>
</feature>